<dbReference type="EMBL" id="KQ964255">
    <property type="protein sequence ID" value="KXJ89366.1"/>
    <property type="molecule type" value="Genomic_DNA"/>
</dbReference>
<keyword evidence="7 15" id="KW-0274">FAD</keyword>
<keyword evidence="8" id="KW-1133">Transmembrane helix</keyword>
<dbReference type="PANTHER" id="PTHR19370">
    <property type="entry name" value="NADH-CYTOCHROME B5 REDUCTASE"/>
    <property type="match status" value="1"/>
</dbReference>
<accession>A0A136IXA6</accession>
<feature type="domain" description="FAD-binding FR-type" evidence="17">
    <location>
        <begin position="21"/>
        <end position="126"/>
    </location>
</feature>
<organism evidence="18 19">
    <name type="scientific">Microdochium bolleyi</name>
    <dbReference type="NCBI Taxonomy" id="196109"/>
    <lineage>
        <taxon>Eukaryota</taxon>
        <taxon>Fungi</taxon>
        <taxon>Dikarya</taxon>
        <taxon>Ascomycota</taxon>
        <taxon>Pezizomycotina</taxon>
        <taxon>Sordariomycetes</taxon>
        <taxon>Xylariomycetidae</taxon>
        <taxon>Xylariales</taxon>
        <taxon>Microdochiaceae</taxon>
        <taxon>Microdochium</taxon>
    </lineage>
</organism>
<name>A0A136IXA6_9PEZI</name>
<evidence type="ECO:0000256" key="16">
    <source>
        <dbReference type="RuleBase" id="RU361226"/>
    </source>
</evidence>
<sequence>MSGSTPSSRTGSPAQAFGSGPAFLLLKLQSSESVNHNTKKLRFELPTPETTSGLGLTSALLTFAWPQGSTFPVLRPYTPVSSADEPGVLDLLVKKYPNGKQSSHLHSLQPGDSLRFVVPIKGYKWEANKHPEVTMIAGGAGITPMYQLARGILDNPGDKTKIRLLFGVNTDADVLLKDEFDAWERQYPGRFKAVYTVSNPEAGSSLRKGYVDQALVEEEGFKATAEGSHVFVCGPPPMEASLCGKKGILEQLGYKKSQIYKF</sequence>
<dbReference type="InterPro" id="IPR001709">
    <property type="entry name" value="Flavoprot_Pyr_Nucl_cyt_Rdtase"/>
</dbReference>
<comment type="function">
    <text evidence="13">May mediate the reduction of outer membrane cytochrome b5.</text>
</comment>
<keyword evidence="4 15" id="KW-0285">Flavoprotein</keyword>
<dbReference type="OrthoDB" id="432685at2759"/>
<dbReference type="InterPro" id="IPR008333">
    <property type="entry name" value="Cbr1-like_FAD-bd_dom"/>
</dbReference>
<evidence type="ECO:0000256" key="7">
    <source>
        <dbReference type="ARBA" id="ARBA00022827"/>
    </source>
</evidence>
<feature type="binding site" evidence="15">
    <location>
        <position position="92"/>
    </location>
    <ligand>
        <name>FAD</name>
        <dbReference type="ChEBI" id="CHEBI:57692"/>
    </ligand>
</feature>
<evidence type="ECO:0000256" key="12">
    <source>
        <dbReference type="ARBA" id="ARBA00023136"/>
    </source>
</evidence>
<evidence type="ECO:0000313" key="19">
    <source>
        <dbReference type="Proteomes" id="UP000070501"/>
    </source>
</evidence>
<dbReference type="Pfam" id="PF00970">
    <property type="entry name" value="FAD_binding_6"/>
    <property type="match status" value="1"/>
</dbReference>
<dbReference type="PANTHER" id="PTHR19370:SF101">
    <property type="entry name" value="NADH-CYTOCHROME B5 REDUCTASE"/>
    <property type="match status" value="1"/>
</dbReference>
<feature type="binding site" evidence="15">
    <location>
        <position position="143"/>
    </location>
    <ligand>
        <name>FAD</name>
        <dbReference type="ChEBI" id="CHEBI:57692"/>
    </ligand>
</feature>
<dbReference type="Pfam" id="PF00175">
    <property type="entry name" value="NAD_binding_1"/>
    <property type="match status" value="1"/>
</dbReference>
<evidence type="ECO:0000256" key="4">
    <source>
        <dbReference type="ARBA" id="ARBA00022630"/>
    </source>
</evidence>
<keyword evidence="5" id="KW-0812">Transmembrane</keyword>
<dbReference type="InterPro" id="IPR017927">
    <property type="entry name" value="FAD-bd_FR_type"/>
</dbReference>
<evidence type="ECO:0000256" key="9">
    <source>
        <dbReference type="ARBA" id="ARBA00023002"/>
    </source>
</evidence>
<dbReference type="FunFam" id="2.40.30.10:FF:000032">
    <property type="entry name" value="NADH-cytochrome b5 reductase"/>
    <property type="match status" value="1"/>
</dbReference>
<keyword evidence="10 16" id="KW-0520">NAD</keyword>
<dbReference type="GO" id="GO:0090524">
    <property type="term" value="F:cytochrome-b5 reductase activity, acting on NADH"/>
    <property type="evidence" value="ECO:0007669"/>
    <property type="project" value="UniProtKB-EC"/>
</dbReference>
<comment type="cofactor">
    <cofactor evidence="1 15 16">
        <name>FAD</name>
        <dbReference type="ChEBI" id="CHEBI:57692"/>
    </cofactor>
</comment>
<dbReference type="STRING" id="196109.A0A136IXA6"/>
<evidence type="ECO:0000259" key="17">
    <source>
        <dbReference type="PROSITE" id="PS51384"/>
    </source>
</evidence>
<evidence type="ECO:0000256" key="13">
    <source>
        <dbReference type="ARBA" id="ARBA00037464"/>
    </source>
</evidence>
<dbReference type="CDD" id="cd06183">
    <property type="entry name" value="cyt_b5_reduct_like"/>
    <property type="match status" value="1"/>
</dbReference>
<evidence type="ECO:0000256" key="10">
    <source>
        <dbReference type="ARBA" id="ARBA00023027"/>
    </source>
</evidence>
<keyword evidence="11" id="KW-0496">Mitochondrion</keyword>
<evidence type="ECO:0000256" key="1">
    <source>
        <dbReference type="ARBA" id="ARBA00001974"/>
    </source>
</evidence>
<dbReference type="FunFam" id="3.40.50.80:FF:000009">
    <property type="entry name" value="NADH-cytochrome b5 reductase"/>
    <property type="match status" value="1"/>
</dbReference>
<comment type="subcellular location">
    <subcellularLocation>
        <location evidence="2">Mitochondrion outer membrane</location>
        <topology evidence="2">Single-pass membrane protein</topology>
    </subcellularLocation>
</comment>
<dbReference type="PROSITE" id="PS51384">
    <property type="entry name" value="FAD_FR"/>
    <property type="match status" value="1"/>
</dbReference>
<dbReference type="GO" id="GO:0005741">
    <property type="term" value="C:mitochondrial outer membrane"/>
    <property type="evidence" value="ECO:0007669"/>
    <property type="project" value="UniProtKB-SubCell"/>
</dbReference>
<dbReference type="EC" id="1.6.2.2" evidence="16"/>
<protein>
    <recommendedName>
        <fullName evidence="16">NADH-cytochrome b5 reductase</fullName>
        <ecNumber evidence="16">1.6.2.2</ecNumber>
    </recommendedName>
</protein>
<dbReference type="InParanoid" id="A0A136IXA6"/>
<dbReference type="InterPro" id="IPR001433">
    <property type="entry name" value="OxRdtase_FAD/NAD-bd"/>
</dbReference>
<dbReference type="Proteomes" id="UP000070501">
    <property type="component" value="Unassembled WGS sequence"/>
</dbReference>
<feature type="binding site" evidence="15">
    <location>
        <position position="76"/>
    </location>
    <ligand>
        <name>FAD</name>
        <dbReference type="ChEBI" id="CHEBI:57692"/>
    </ligand>
</feature>
<evidence type="ECO:0000256" key="6">
    <source>
        <dbReference type="ARBA" id="ARBA00022787"/>
    </source>
</evidence>
<evidence type="ECO:0000256" key="15">
    <source>
        <dbReference type="PIRSR" id="PIRSR601834-1"/>
    </source>
</evidence>
<dbReference type="GO" id="GO:0006696">
    <property type="term" value="P:ergosterol biosynthetic process"/>
    <property type="evidence" value="ECO:0007669"/>
    <property type="project" value="TreeGrafter"/>
</dbReference>
<feature type="binding site" evidence="15">
    <location>
        <position position="94"/>
    </location>
    <ligand>
        <name>FAD</name>
        <dbReference type="ChEBI" id="CHEBI:57692"/>
    </ligand>
</feature>
<evidence type="ECO:0000256" key="14">
    <source>
        <dbReference type="ARBA" id="ARBA00047682"/>
    </source>
</evidence>
<dbReference type="SUPFAM" id="SSF52343">
    <property type="entry name" value="Ferredoxin reductase-like, C-terminal NADP-linked domain"/>
    <property type="match status" value="1"/>
</dbReference>
<dbReference type="PRINTS" id="PR00371">
    <property type="entry name" value="FPNCR"/>
</dbReference>
<proteinExistence type="inferred from homology"/>
<reference evidence="19" key="1">
    <citation type="submission" date="2016-02" db="EMBL/GenBank/DDBJ databases">
        <title>Draft genome sequence of Microdochium bolleyi, a fungal endophyte of beachgrass.</title>
        <authorList>
            <consortium name="DOE Joint Genome Institute"/>
            <person name="David A.S."/>
            <person name="May G."/>
            <person name="Haridas S."/>
            <person name="Lim J."/>
            <person name="Wang M."/>
            <person name="Labutti K."/>
            <person name="Lipzen A."/>
            <person name="Barry K."/>
            <person name="Grigoriev I.V."/>
        </authorList>
    </citation>
    <scope>NUCLEOTIDE SEQUENCE [LARGE SCALE GENOMIC DNA]</scope>
    <source>
        <strain evidence="19">J235TASD1</strain>
    </source>
</reference>
<keyword evidence="6" id="KW-1000">Mitochondrion outer membrane</keyword>
<evidence type="ECO:0000256" key="11">
    <source>
        <dbReference type="ARBA" id="ARBA00023128"/>
    </source>
</evidence>
<evidence type="ECO:0000256" key="2">
    <source>
        <dbReference type="ARBA" id="ARBA00004572"/>
    </source>
</evidence>
<evidence type="ECO:0000256" key="5">
    <source>
        <dbReference type="ARBA" id="ARBA00022692"/>
    </source>
</evidence>
<dbReference type="Gene3D" id="3.40.50.80">
    <property type="entry name" value="Nucleotide-binding domain of ferredoxin-NADP reductase (FNR) module"/>
    <property type="match status" value="1"/>
</dbReference>
<comment type="catalytic activity">
    <reaction evidence="14 16">
        <text>2 Fe(III)-[cytochrome b5] + NADH = 2 Fe(II)-[cytochrome b5] + NAD(+) + H(+)</text>
        <dbReference type="Rhea" id="RHEA:46680"/>
        <dbReference type="Rhea" id="RHEA-COMP:10438"/>
        <dbReference type="Rhea" id="RHEA-COMP:10439"/>
        <dbReference type="ChEBI" id="CHEBI:15378"/>
        <dbReference type="ChEBI" id="CHEBI:29033"/>
        <dbReference type="ChEBI" id="CHEBI:29034"/>
        <dbReference type="ChEBI" id="CHEBI:57540"/>
        <dbReference type="ChEBI" id="CHEBI:57945"/>
        <dbReference type="EC" id="1.6.2.2"/>
    </reaction>
</comment>
<dbReference type="AlphaFoldDB" id="A0A136IXA6"/>
<evidence type="ECO:0000256" key="8">
    <source>
        <dbReference type="ARBA" id="ARBA00022989"/>
    </source>
</evidence>
<evidence type="ECO:0000256" key="3">
    <source>
        <dbReference type="ARBA" id="ARBA00006105"/>
    </source>
</evidence>
<dbReference type="InterPro" id="IPR001834">
    <property type="entry name" value="CBR-like"/>
</dbReference>
<keyword evidence="19" id="KW-1185">Reference proteome</keyword>
<dbReference type="InterPro" id="IPR039261">
    <property type="entry name" value="FNR_nucleotide-bd"/>
</dbReference>
<evidence type="ECO:0000313" key="18">
    <source>
        <dbReference type="EMBL" id="KXJ89366.1"/>
    </source>
</evidence>
<dbReference type="InterPro" id="IPR017938">
    <property type="entry name" value="Riboflavin_synthase-like_b-brl"/>
</dbReference>
<feature type="binding site" evidence="15">
    <location>
        <position position="100"/>
    </location>
    <ligand>
        <name>FAD</name>
        <dbReference type="ChEBI" id="CHEBI:57692"/>
    </ligand>
</feature>
<feature type="binding site" evidence="15">
    <location>
        <position position="77"/>
    </location>
    <ligand>
        <name>FAD</name>
        <dbReference type="ChEBI" id="CHEBI:57692"/>
    </ligand>
</feature>
<comment type="similarity">
    <text evidence="3 16">Belongs to the flavoprotein pyridine nucleotide cytochrome reductase family.</text>
</comment>
<keyword evidence="12" id="KW-0472">Membrane</keyword>
<gene>
    <name evidence="18" type="ORF">Micbo1qcDRAFT_121934</name>
</gene>
<feature type="binding site" evidence="15">
    <location>
        <position position="102"/>
    </location>
    <ligand>
        <name>FAD</name>
        <dbReference type="ChEBI" id="CHEBI:57692"/>
    </ligand>
</feature>
<keyword evidence="9 16" id="KW-0560">Oxidoreductase</keyword>
<dbReference type="SUPFAM" id="SSF63380">
    <property type="entry name" value="Riboflavin synthase domain-like"/>
    <property type="match status" value="1"/>
</dbReference>
<dbReference type="PRINTS" id="PR00406">
    <property type="entry name" value="CYTB5RDTASE"/>
</dbReference>
<feature type="binding site" evidence="15">
    <location>
        <position position="75"/>
    </location>
    <ligand>
        <name>FAD</name>
        <dbReference type="ChEBI" id="CHEBI:57692"/>
    </ligand>
</feature>
<dbReference type="Gene3D" id="2.40.30.10">
    <property type="entry name" value="Translation factors"/>
    <property type="match status" value="1"/>
</dbReference>